<keyword evidence="4" id="KW-0614">Plasmid</keyword>
<geneLocation type="plasmid" evidence="5">
    <name>pcsc3h3</name>
</geneLocation>
<dbReference type="Gene3D" id="3.40.630.30">
    <property type="match status" value="1"/>
</dbReference>
<name>A0ABM6QFM3_9PROT</name>
<dbReference type="InterPro" id="IPR016181">
    <property type="entry name" value="Acyl_CoA_acyltransferase"/>
</dbReference>
<dbReference type="SUPFAM" id="SSF55729">
    <property type="entry name" value="Acyl-CoA N-acyltransferases (Nat)"/>
    <property type="match status" value="1"/>
</dbReference>
<dbReference type="CDD" id="cd04301">
    <property type="entry name" value="NAT_SF"/>
    <property type="match status" value="1"/>
</dbReference>
<accession>A0ABM6QFM3</accession>
<sequence length="181" mass="19675">MQVSTISAKFTLENCTAQQFDQHIDGLAGLLHACVKAGASISFIQPFDIAAAKAFWQSKVRPGLVAGTRSVLIARVGDIVAGSVQLDCDTPPNQPHRAEVAKLLVHPDFRRQGLAKKLMMALEELARVKNRSLITLDTRTGDNAEPLYTALGYKTVGTIPGFAKDPFTDTFDATTIMYKQL</sequence>
<dbReference type="Proteomes" id="UP000233458">
    <property type="component" value="Plasmid pCSC3H3"/>
</dbReference>
<dbReference type="PROSITE" id="PS51186">
    <property type="entry name" value="GNAT"/>
    <property type="match status" value="1"/>
</dbReference>
<dbReference type="PANTHER" id="PTHR43877">
    <property type="entry name" value="AMINOALKYLPHOSPHONATE N-ACETYLTRANSFERASE-RELATED-RELATED"/>
    <property type="match status" value="1"/>
</dbReference>
<dbReference type="InterPro" id="IPR000182">
    <property type="entry name" value="GNAT_dom"/>
</dbReference>
<evidence type="ECO:0000256" key="2">
    <source>
        <dbReference type="ARBA" id="ARBA00023315"/>
    </source>
</evidence>
<evidence type="ECO:0000256" key="1">
    <source>
        <dbReference type="ARBA" id="ARBA00022679"/>
    </source>
</evidence>
<evidence type="ECO:0000313" key="4">
    <source>
        <dbReference type="EMBL" id="AUG55382.1"/>
    </source>
</evidence>
<keyword evidence="1" id="KW-0808">Transferase</keyword>
<feature type="domain" description="N-acetyltransferase" evidence="3">
    <location>
        <begin position="30"/>
        <end position="181"/>
    </location>
</feature>
<dbReference type="EMBL" id="CP024200">
    <property type="protein sequence ID" value="AUG55382.1"/>
    <property type="molecule type" value="Genomic_DNA"/>
</dbReference>
<evidence type="ECO:0000259" key="3">
    <source>
        <dbReference type="PROSITE" id="PS51186"/>
    </source>
</evidence>
<dbReference type="Pfam" id="PF00583">
    <property type="entry name" value="Acetyltransf_1"/>
    <property type="match status" value="1"/>
</dbReference>
<proteinExistence type="predicted"/>
<gene>
    <name evidence="4" type="ORF">CSC3H3_21125</name>
</gene>
<reference evidence="4 5" key="1">
    <citation type="submission" date="2017-10" db="EMBL/GenBank/DDBJ databases">
        <title>Biodiversity and function of Thalassospira species in the particle-attached aromatic-hydrocarbon-degrading consortia from the surface seawater of the China South Sea.</title>
        <authorList>
            <person name="Dong C."/>
            <person name="Liu R."/>
            <person name="Shao Z."/>
        </authorList>
    </citation>
    <scope>NUCLEOTIDE SEQUENCE [LARGE SCALE GENOMIC DNA]</scope>
    <source>
        <strain evidence="4 5">CSC3H3</strain>
        <plasmid evidence="5">pcsc3h3</plasmid>
    </source>
</reference>
<dbReference type="RefSeq" id="WP_101286439.1">
    <property type="nucleotide sequence ID" value="NZ_CP024200.1"/>
</dbReference>
<keyword evidence="2" id="KW-0012">Acyltransferase</keyword>
<organism evidence="4 5">
    <name type="scientific">Thalassospira marina</name>
    <dbReference type="NCBI Taxonomy" id="2048283"/>
    <lineage>
        <taxon>Bacteria</taxon>
        <taxon>Pseudomonadati</taxon>
        <taxon>Pseudomonadota</taxon>
        <taxon>Alphaproteobacteria</taxon>
        <taxon>Rhodospirillales</taxon>
        <taxon>Thalassospiraceae</taxon>
        <taxon>Thalassospira</taxon>
    </lineage>
</organism>
<dbReference type="InterPro" id="IPR050832">
    <property type="entry name" value="Bact_Acetyltransf"/>
</dbReference>
<keyword evidence="5" id="KW-1185">Reference proteome</keyword>
<protein>
    <submittedName>
        <fullName evidence="4">GNAT family N-acetyltransferase</fullName>
    </submittedName>
</protein>
<evidence type="ECO:0000313" key="5">
    <source>
        <dbReference type="Proteomes" id="UP000233458"/>
    </source>
</evidence>